<gene>
    <name evidence="3" type="ORF">ACFP2T_40740</name>
</gene>
<protein>
    <recommendedName>
        <fullName evidence="5">ABC transporter permease</fullName>
    </recommendedName>
</protein>
<feature type="transmembrane region" description="Helical" evidence="2">
    <location>
        <begin position="58"/>
        <end position="82"/>
    </location>
</feature>
<feature type="transmembrane region" description="Helical" evidence="2">
    <location>
        <begin position="183"/>
        <end position="200"/>
    </location>
</feature>
<feature type="transmembrane region" description="Helical" evidence="2">
    <location>
        <begin position="476"/>
        <end position="495"/>
    </location>
</feature>
<evidence type="ECO:0008006" key="5">
    <source>
        <dbReference type="Google" id="ProtNLM"/>
    </source>
</evidence>
<evidence type="ECO:0000256" key="1">
    <source>
        <dbReference type="SAM" id="MobiDB-lite"/>
    </source>
</evidence>
<feature type="transmembrane region" description="Helical" evidence="2">
    <location>
        <begin position="113"/>
        <end position="137"/>
    </location>
</feature>
<dbReference type="RefSeq" id="WP_377432068.1">
    <property type="nucleotide sequence ID" value="NZ_JBHSPR010000060.1"/>
</dbReference>
<keyword evidence="2" id="KW-0472">Membrane</keyword>
<dbReference type="Proteomes" id="UP001596203">
    <property type="component" value="Unassembled WGS sequence"/>
</dbReference>
<reference evidence="4" key="1">
    <citation type="journal article" date="2019" name="Int. J. Syst. Evol. Microbiol.">
        <title>The Global Catalogue of Microorganisms (GCM) 10K type strain sequencing project: providing services to taxonomists for standard genome sequencing and annotation.</title>
        <authorList>
            <consortium name="The Broad Institute Genomics Platform"/>
            <consortium name="The Broad Institute Genome Sequencing Center for Infectious Disease"/>
            <person name="Wu L."/>
            <person name="Ma J."/>
        </authorList>
    </citation>
    <scope>NUCLEOTIDE SEQUENCE [LARGE SCALE GENOMIC DNA]</scope>
    <source>
        <strain evidence="4">ZS-35-S2</strain>
    </source>
</reference>
<feature type="transmembrane region" description="Helical" evidence="2">
    <location>
        <begin position="21"/>
        <end position="38"/>
    </location>
</feature>
<feature type="transmembrane region" description="Helical" evidence="2">
    <location>
        <begin position="258"/>
        <end position="280"/>
    </location>
</feature>
<feature type="transmembrane region" description="Helical" evidence="2">
    <location>
        <begin position="507"/>
        <end position="526"/>
    </location>
</feature>
<feature type="compositionally biased region" description="Pro residues" evidence="1">
    <location>
        <begin position="294"/>
        <end position="308"/>
    </location>
</feature>
<evidence type="ECO:0000313" key="4">
    <source>
        <dbReference type="Proteomes" id="UP001596203"/>
    </source>
</evidence>
<evidence type="ECO:0000313" key="3">
    <source>
        <dbReference type="EMBL" id="MFC6022472.1"/>
    </source>
</evidence>
<keyword evidence="2" id="KW-0812">Transmembrane</keyword>
<comment type="caution">
    <text evidence="3">The sequence shown here is derived from an EMBL/GenBank/DDBJ whole genome shotgun (WGS) entry which is preliminary data.</text>
</comment>
<keyword evidence="4" id="KW-1185">Reference proteome</keyword>
<evidence type="ECO:0000256" key="2">
    <source>
        <dbReference type="SAM" id="Phobius"/>
    </source>
</evidence>
<feature type="transmembrane region" description="Helical" evidence="2">
    <location>
        <begin position="382"/>
        <end position="400"/>
    </location>
</feature>
<accession>A0ABW1KKW5</accession>
<dbReference type="EMBL" id="JBHSPR010000060">
    <property type="protein sequence ID" value="MFC6022472.1"/>
    <property type="molecule type" value="Genomic_DNA"/>
</dbReference>
<sequence>MTVRGPLAVAVADFRERVRRPAYAVVLAAAVGLGYLAVPEVDSRWVIVNAGDHRGVYNSAYVGMVTALAGALWLTVAGFYVVRGSVVRDERTGVGQVLAATPLRSSGYLFGKFLSNLMVLGSMAGVLAATGLVMQLARGEDRAVDPVALLMPFGLLAVPVLAVAAATAVLFDSVRPLRGGFGNIVWFFGAMVGVIVGQGPDAPLGGLGVQWVARSLRASLAAAQVEPVDGEFSLGLMYLEHPLRTFEWSGPDVDFGFVAQRLLLVLVAAGIALLPVLWFGRFDPARTRRRPEPTAGPPQPAPAGMPLPGMPLPGMPLPGMPLPGMPGAVAVGVPGTRRIGTVPSWLASHRGSARGPRLRAVDGFGRLVGGEVRVLRRSGSRWWWLGAGLLGAAGAVAPIAAVPAVILPLAWIWPVLLWSRLGTQRHEYGVDALLGAYPGARRRMLAEWGAGLAIAGLTGLVPMLRMLLAQDVAGLAAWGAGLVFVPSLALVCGVLSRTHRLFQASYLPLWYAVLNGIAALDFMGAVRVDGRQTGPAPLAVGALALALLAIAFLTTTLRHSRR</sequence>
<organism evidence="3 4">
    <name type="scientific">Plantactinospora solaniradicis</name>
    <dbReference type="NCBI Taxonomy" id="1723736"/>
    <lineage>
        <taxon>Bacteria</taxon>
        <taxon>Bacillati</taxon>
        <taxon>Actinomycetota</taxon>
        <taxon>Actinomycetes</taxon>
        <taxon>Micromonosporales</taxon>
        <taxon>Micromonosporaceae</taxon>
        <taxon>Plantactinospora</taxon>
    </lineage>
</organism>
<proteinExistence type="predicted"/>
<feature type="region of interest" description="Disordered" evidence="1">
    <location>
        <begin position="287"/>
        <end position="308"/>
    </location>
</feature>
<feature type="transmembrane region" description="Helical" evidence="2">
    <location>
        <begin position="149"/>
        <end position="171"/>
    </location>
</feature>
<name>A0ABW1KKW5_9ACTN</name>
<feature type="transmembrane region" description="Helical" evidence="2">
    <location>
        <begin position="538"/>
        <end position="557"/>
    </location>
</feature>
<keyword evidence="2" id="KW-1133">Transmembrane helix</keyword>